<dbReference type="GO" id="GO:0016787">
    <property type="term" value="F:hydrolase activity"/>
    <property type="evidence" value="ECO:0007669"/>
    <property type="project" value="UniProtKB-KW"/>
</dbReference>
<dbReference type="InterPro" id="IPR000086">
    <property type="entry name" value="NUDIX_hydrolase_dom"/>
</dbReference>
<dbReference type="InterPro" id="IPR020084">
    <property type="entry name" value="NUDIX_hydrolase_CS"/>
</dbReference>
<dbReference type="InterPro" id="IPR015797">
    <property type="entry name" value="NUDIX_hydrolase-like_dom_sf"/>
</dbReference>
<dbReference type="PROSITE" id="PS51462">
    <property type="entry name" value="NUDIX"/>
    <property type="match status" value="1"/>
</dbReference>
<dbReference type="PANTHER" id="PTHR43046:SF2">
    <property type="entry name" value="8-OXO-DGTP DIPHOSPHATASE-RELATED"/>
    <property type="match status" value="1"/>
</dbReference>
<accession>A0A4Z1DWT8</accession>
<dbReference type="RefSeq" id="WP_135850714.1">
    <property type="nucleotide sequence ID" value="NZ_RHPJ01000004.1"/>
</dbReference>
<proteinExistence type="predicted"/>
<keyword evidence="5" id="KW-1185">Reference proteome</keyword>
<organism evidence="4 5">
    <name type="scientific">Serinibacter arcticus</name>
    <dbReference type="NCBI Taxonomy" id="1655435"/>
    <lineage>
        <taxon>Bacteria</taxon>
        <taxon>Bacillati</taxon>
        <taxon>Actinomycetota</taxon>
        <taxon>Actinomycetes</taxon>
        <taxon>Micrococcales</taxon>
        <taxon>Beutenbergiaceae</taxon>
        <taxon>Serinibacter</taxon>
    </lineage>
</organism>
<evidence type="ECO:0000313" key="5">
    <source>
        <dbReference type="Proteomes" id="UP000297318"/>
    </source>
</evidence>
<dbReference type="OrthoDB" id="3404294at2"/>
<dbReference type="Proteomes" id="UP000297318">
    <property type="component" value="Unassembled WGS sequence"/>
</dbReference>
<dbReference type="AlphaFoldDB" id="A0A4Z1DWT8"/>
<dbReference type="Pfam" id="PF00293">
    <property type="entry name" value="NUDIX"/>
    <property type="match status" value="1"/>
</dbReference>
<evidence type="ECO:0000313" key="4">
    <source>
        <dbReference type="EMBL" id="TGO04115.1"/>
    </source>
</evidence>
<gene>
    <name evidence="4" type="ORF">SERN_2706</name>
</gene>
<reference evidence="4 5" key="1">
    <citation type="submission" date="2018-11" db="EMBL/GenBank/DDBJ databases">
        <title>Complete genome sequencing of the Actinobacteria Serinibacter sp. K3-2.</title>
        <authorList>
            <person name="Rakitin A.L."/>
            <person name="Beletsky A.V."/>
            <person name="Mardanov A.V."/>
            <person name="Ravin N.V."/>
            <person name="Gromova A.S."/>
            <person name="Filippova S.N."/>
            <person name="Gal'Chenko V.F."/>
        </authorList>
    </citation>
    <scope>NUCLEOTIDE SEQUENCE [LARGE SCALE GENOMIC DNA]</scope>
    <source>
        <strain evidence="4 5">K3-2</strain>
    </source>
</reference>
<comment type="caution">
    <text evidence="4">The sequence shown here is derived from an EMBL/GenBank/DDBJ whole genome shotgun (WGS) entry which is preliminary data.</text>
</comment>
<comment type="cofactor">
    <cofactor evidence="1">
        <name>Mg(2+)</name>
        <dbReference type="ChEBI" id="CHEBI:18420"/>
    </cofactor>
</comment>
<protein>
    <submittedName>
        <fullName evidence="4">MutT3</fullName>
    </submittedName>
</protein>
<evidence type="ECO:0000256" key="1">
    <source>
        <dbReference type="ARBA" id="ARBA00001946"/>
    </source>
</evidence>
<name>A0A4Z1DWT8_9MICO</name>
<dbReference type="PROSITE" id="PS00893">
    <property type="entry name" value="NUDIX_BOX"/>
    <property type="match status" value="1"/>
</dbReference>
<dbReference type="PANTHER" id="PTHR43046">
    <property type="entry name" value="GDP-MANNOSE MANNOSYL HYDROLASE"/>
    <property type="match status" value="1"/>
</dbReference>
<feature type="domain" description="Nudix hydrolase" evidence="3">
    <location>
        <begin position="24"/>
        <end position="160"/>
    </location>
</feature>
<keyword evidence="2" id="KW-0378">Hydrolase</keyword>
<dbReference type="Gene3D" id="3.90.79.10">
    <property type="entry name" value="Nucleoside Triphosphate Pyrophosphohydrolase"/>
    <property type="match status" value="1"/>
</dbReference>
<evidence type="ECO:0000259" key="3">
    <source>
        <dbReference type="PROSITE" id="PS51462"/>
    </source>
</evidence>
<sequence>MADPVRRDPNDAWVECTCGSRHWGLAGAAGLALVDRATRTVALQLRSARSHQGSTWALPGGAIGTGETPLQGALREASEEADIRADDVVPDVVSVLDHEVWSYTTVVAHVARDASATSRPVLRPLDGESADLRWVDLDEVTDLPLHPAFATAWPRLRVLADAGPTLVVDVSNVLGARPDGWWRDRAGASSRLLAEIGTAVSPSGPGVPAAWFGLDAATAWPRTVAVLEGAARDATTTVPAPGARFEVVRAPGSGDDAIVAAVEAVTADGSGPVVVATADRGLQGRLPPGVRTLGPGTLRKRILEA</sequence>
<dbReference type="EMBL" id="RHPJ01000004">
    <property type="protein sequence ID" value="TGO04115.1"/>
    <property type="molecule type" value="Genomic_DNA"/>
</dbReference>
<evidence type="ECO:0000256" key="2">
    <source>
        <dbReference type="ARBA" id="ARBA00022801"/>
    </source>
</evidence>
<dbReference type="SUPFAM" id="SSF55811">
    <property type="entry name" value="Nudix"/>
    <property type="match status" value="1"/>
</dbReference>